<accession>A0A0L0TDB4</accession>
<dbReference type="Proteomes" id="UP000054350">
    <property type="component" value="Unassembled WGS sequence"/>
</dbReference>
<dbReference type="AlphaFoldDB" id="A0A0L0TDB4"/>
<dbReference type="InterPro" id="IPR037256">
    <property type="entry name" value="ASC_dom_sf"/>
</dbReference>
<feature type="region of interest" description="Disordered" evidence="2">
    <location>
        <begin position="29"/>
        <end position="75"/>
    </location>
</feature>
<dbReference type="GO" id="GO:0005634">
    <property type="term" value="C:nucleus"/>
    <property type="evidence" value="ECO:0007669"/>
    <property type="project" value="TreeGrafter"/>
</dbReference>
<feature type="compositionally biased region" description="Basic and acidic residues" evidence="2">
    <location>
        <begin position="114"/>
        <end position="125"/>
    </location>
</feature>
<dbReference type="EMBL" id="GG745380">
    <property type="protein sequence ID" value="KNE72534.1"/>
    <property type="molecule type" value="Genomic_DNA"/>
</dbReference>
<evidence type="ECO:0000313" key="4">
    <source>
        <dbReference type="EMBL" id="KNE72534.1"/>
    </source>
</evidence>
<dbReference type="PANTHER" id="PTHR10343:SF84">
    <property type="entry name" value="5'-AMP-ACTIVATED PROTEIN KINASE SUBUNIT BETA-1"/>
    <property type="match status" value="1"/>
</dbReference>
<keyword evidence="5" id="KW-1185">Reference proteome</keyword>
<feature type="compositionally biased region" description="Low complexity" evidence="2">
    <location>
        <begin position="43"/>
        <end position="57"/>
    </location>
</feature>
<dbReference type="GO" id="GO:0019901">
    <property type="term" value="F:protein kinase binding"/>
    <property type="evidence" value="ECO:0007669"/>
    <property type="project" value="TreeGrafter"/>
</dbReference>
<gene>
    <name evidence="4" type="ORF">AMAG_20535</name>
</gene>
<name>A0A0L0TDB4_ALLM3</name>
<reference evidence="5" key="2">
    <citation type="submission" date="2009-11" db="EMBL/GenBank/DDBJ databases">
        <title>The Genome Sequence of Allomyces macrogynus strain ATCC 38327.</title>
        <authorList>
            <consortium name="The Broad Institute Genome Sequencing Platform"/>
            <person name="Russ C."/>
            <person name="Cuomo C."/>
            <person name="Shea T."/>
            <person name="Young S.K."/>
            <person name="Zeng Q."/>
            <person name="Koehrsen M."/>
            <person name="Haas B."/>
            <person name="Borodovsky M."/>
            <person name="Guigo R."/>
            <person name="Alvarado L."/>
            <person name="Berlin A."/>
            <person name="Borenstein D."/>
            <person name="Chen Z."/>
            <person name="Engels R."/>
            <person name="Freedman E."/>
            <person name="Gellesch M."/>
            <person name="Goldberg J."/>
            <person name="Griggs A."/>
            <person name="Gujja S."/>
            <person name="Heiman D."/>
            <person name="Hepburn T."/>
            <person name="Howarth C."/>
            <person name="Jen D."/>
            <person name="Larson L."/>
            <person name="Lewis B."/>
            <person name="Mehta T."/>
            <person name="Park D."/>
            <person name="Pearson M."/>
            <person name="Roberts A."/>
            <person name="Saif S."/>
            <person name="Shenoy N."/>
            <person name="Sisk P."/>
            <person name="Stolte C."/>
            <person name="Sykes S."/>
            <person name="Walk T."/>
            <person name="White J."/>
            <person name="Yandava C."/>
            <person name="Burger G."/>
            <person name="Gray M.W."/>
            <person name="Holland P.W.H."/>
            <person name="King N."/>
            <person name="Lang F.B.F."/>
            <person name="Roger A.J."/>
            <person name="Ruiz-Trillo I."/>
            <person name="Lander E."/>
            <person name="Nusbaum C."/>
        </authorList>
    </citation>
    <scope>NUCLEOTIDE SEQUENCE [LARGE SCALE GENOMIC DNA]</scope>
    <source>
        <strain evidence="5">ATCC 38327</strain>
    </source>
</reference>
<dbReference type="GO" id="GO:0031588">
    <property type="term" value="C:nucleotide-activated protein kinase complex"/>
    <property type="evidence" value="ECO:0007669"/>
    <property type="project" value="TreeGrafter"/>
</dbReference>
<evidence type="ECO:0000256" key="2">
    <source>
        <dbReference type="SAM" id="MobiDB-lite"/>
    </source>
</evidence>
<dbReference type="InterPro" id="IPR050827">
    <property type="entry name" value="CRP1_MDG1_kinase"/>
</dbReference>
<dbReference type="STRING" id="578462.A0A0L0TDB4"/>
<organism evidence="4 5">
    <name type="scientific">Allomyces macrogynus (strain ATCC 38327)</name>
    <name type="common">Allomyces javanicus var. macrogynus</name>
    <dbReference type="NCBI Taxonomy" id="578462"/>
    <lineage>
        <taxon>Eukaryota</taxon>
        <taxon>Fungi</taxon>
        <taxon>Fungi incertae sedis</taxon>
        <taxon>Blastocladiomycota</taxon>
        <taxon>Blastocladiomycetes</taxon>
        <taxon>Blastocladiales</taxon>
        <taxon>Blastocladiaceae</taxon>
        <taxon>Allomyces</taxon>
    </lineage>
</organism>
<dbReference type="InterPro" id="IPR006828">
    <property type="entry name" value="ASC_dom"/>
</dbReference>
<dbReference type="VEuPathDB" id="FungiDB:AMAG_20535"/>
<evidence type="ECO:0000313" key="5">
    <source>
        <dbReference type="Proteomes" id="UP000054350"/>
    </source>
</evidence>
<dbReference type="SMART" id="SM01010">
    <property type="entry name" value="AMPKBI"/>
    <property type="match status" value="1"/>
</dbReference>
<feature type="region of interest" description="Disordered" evidence="2">
    <location>
        <begin position="114"/>
        <end position="144"/>
    </location>
</feature>
<dbReference type="SUPFAM" id="SSF160219">
    <property type="entry name" value="AMPKBI-like"/>
    <property type="match status" value="1"/>
</dbReference>
<dbReference type="GO" id="GO:0007165">
    <property type="term" value="P:signal transduction"/>
    <property type="evidence" value="ECO:0007669"/>
    <property type="project" value="TreeGrafter"/>
</dbReference>
<evidence type="ECO:0000259" key="3">
    <source>
        <dbReference type="SMART" id="SM01010"/>
    </source>
</evidence>
<dbReference type="PANTHER" id="PTHR10343">
    <property type="entry name" value="5'-AMP-ACTIVATED PROTEIN KINASE , BETA SUBUNIT"/>
    <property type="match status" value="1"/>
</dbReference>
<protein>
    <recommendedName>
        <fullName evidence="3">Association with the SNF1 complex (ASC) domain-containing protein</fullName>
    </recommendedName>
</protein>
<feature type="compositionally biased region" description="Low complexity" evidence="2">
    <location>
        <begin position="132"/>
        <end position="144"/>
    </location>
</feature>
<dbReference type="Pfam" id="PF04739">
    <property type="entry name" value="AMPKBI"/>
    <property type="match status" value="1"/>
</dbReference>
<feature type="domain" description="Association with the SNF1 complex (ASC)" evidence="3">
    <location>
        <begin position="162"/>
        <end position="249"/>
    </location>
</feature>
<comment type="similarity">
    <text evidence="1">Belongs to the 5'-AMP-activated protein kinase beta subunit family.</text>
</comment>
<dbReference type="Gene3D" id="6.20.250.60">
    <property type="match status" value="1"/>
</dbReference>
<sequence length="251" mass="25836">MGNTPSTPSAVEPALGTIDQVLATAAAANAARQDASVADRPDTTATTSAAAAPSSPARARHAHQLATLEQSQDAHLGARRPVPLVLSGKPAPTAPIALPSPRHAAHHQYGAGFMDRDHGHAHGADAESTGEPSPTAPHSAGAAAARNPALSAAVAAAAAQFGISPFDLVDDDGTDVDENAPVLDPPSLPVHLTKVVLNQARPDEEVVPVPPHVVLNHLYACSIRDGVMAVAITSRYRKKHVTTVYYRPVSI</sequence>
<proteinExistence type="inferred from homology"/>
<dbReference type="OrthoDB" id="531008at2759"/>
<evidence type="ECO:0000256" key="1">
    <source>
        <dbReference type="ARBA" id="ARBA00010926"/>
    </source>
</evidence>
<dbReference type="eggNOG" id="KOG1616">
    <property type="taxonomic scope" value="Eukaryota"/>
</dbReference>
<reference evidence="4 5" key="1">
    <citation type="submission" date="2009-11" db="EMBL/GenBank/DDBJ databases">
        <title>Annotation of Allomyces macrogynus ATCC 38327.</title>
        <authorList>
            <consortium name="The Broad Institute Genome Sequencing Platform"/>
            <person name="Russ C."/>
            <person name="Cuomo C."/>
            <person name="Burger G."/>
            <person name="Gray M.W."/>
            <person name="Holland P.W.H."/>
            <person name="King N."/>
            <person name="Lang F.B.F."/>
            <person name="Roger A.J."/>
            <person name="Ruiz-Trillo I."/>
            <person name="Young S.K."/>
            <person name="Zeng Q."/>
            <person name="Gargeya S."/>
            <person name="Fitzgerald M."/>
            <person name="Haas B."/>
            <person name="Abouelleil A."/>
            <person name="Alvarado L."/>
            <person name="Arachchi H.M."/>
            <person name="Berlin A."/>
            <person name="Chapman S.B."/>
            <person name="Gearin G."/>
            <person name="Goldberg J."/>
            <person name="Griggs A."/>
            <person name="Gujja S."/>
            <person name="Hansen M."/>
            <person name="Heiman D."/>
            <person name="Howarth C."/>
            <person name="Larimer J."/>
            <person name="Lui A."/>
            <person name="MacDonald P.J.P."/>
            <person name="McCowen C."/>
            <person name="Montmayeur A."/>
            <person name="Murphy C."/>
            <person name="Neiman D."/>
            <person name="Pearson M."/>
            <person name="Priest M."/>
            <person name="Roberts A."/>
            <person name="Saif S."/>
            <person name="Shea T."/>
            <person name="Sisk P."/>
            <person name="Stolte C."/>
            <person name="Sykes S."/>
            <person name="Wortman J."/>
            <person name="Nusbaum C."/>
            <person name="Birren B."/>
        </authorList>
    </citation>
    <scope>NUCLEOTIDE SEQUENCE [LARGE SCALE GENOMIC DNA]</scope>
    <source>
        <strain evidence="4 5">ATCC 38327</strain>
    </source>
</reference>
<dbReference type="GO" id="GO:0005737">
    <property type="term" value="C:cytoplasm"/>
    <property type="evidence" value="ECO:0007669"/>
    <property type="project" value="TreeGrafter"/>
</dbReference>